<dbReference type="OrthoDB" id="8781846at2"/>
<evidence type="ECO:0000313" key="3">
    <source>
        <dbReference type="Proteomes" id="UP000294829"/>
    </source>
</evidence>
<comment type="caution">
    <text evidence="2">The sequence shown here is derived from an EMBL/GenBank/DDBJ whole genome shotgun (WGS) entry which is preliminary data.</text>
</comment>
<keyword evidence="1" id="KW-0732">Signal</keyword>
<dbReference type="AlphaFoldDB" id="A0A4R5W201"/>
<sequence length="175" mass="19576">MKYFKSTFVVNRLTAMLSYMLFVMFVSASSTKAESETVSAEENDNPVCDVGGLKKLHSNLLKLVGNRAPQQGWDLTKAMVCFKGPEADKIVRRYITGDLMMRIGGPSGGQDYAVAKQSDELHNGYGRGNAWHATVELQGNDIWVNFMADEICWKGFTLRFDGKKWNIFELNSGCD</sequence>
<gene>
    <name evidence="2" type="ORF">E2I14_07935</name>
</gene>
<reference evidence="2 3" key="1">
    <citation type="submission" date="2019-03" db="EMBL/GenBank/DDBJ databases">
        <title>Sapientia aquatica gen. nov., sp. nov., isolated from a crater lake.</title>
        <authorList>
            <person name="Felfoldi T."/>
            <person name="Szabo A."/>
            <person name="Toth E."/>
            <person name="Schumann P."/>
            <person name="Keki Z."/>
            <person name="Marialigeti K."/>
            <person name="Mathe I."/>
        </authorList>
    </citation>
    <scope>NUCLEOTIDE SEQUENCE [LARGE SCALE GENOMIC DNA]</scope>
    <source>
        <strain evidence="2 3">SA-152</strain>
    </source>
</reference>
<feature type="chain" id="PRO_5020545944" evidence="1">
    <location>
        <begin position="29"/>
        <end position="175"/>
    </location>
</feature>
<evidence type="ECO:0000256" key="1">
    <source>
        <dbReference type="SAM" id="SignalP"/>
    </source>
</evidence>
<organism evidence="2 3">
    <name type="scientific">Sapientia aquatica</name>
    <dbReference type="NCBI Taxonomy" id="1549640"/>
    <lineage>
        <taxon>Bacteria</taxon>
        <taxon>Pseudomonadati</taxon>
        <taxon>Pseudomonadota</taxon>
        <taxon>Betaproteobacteria</taxon>
        <taxon>Burkholderiales</taxon>
        <taxon>Oxalobacteraceae</taxon>
        <taxon>Sapientia</taxon>
    </lineage>
</organism>
<keyword evidence="3" id="KW-1185">Reference proteome</keyword>
<evidence type="ECO:0000313" key="2">
    <source>
        <dbReference type="EMBL" id="TDK66395.1"/>
    </source>
</evidence>
<proteinExistence type="predicted"/>
<name>A0A4R5W201_9BURK</name>
<protein>
    <submittedName>
        <fullName evidence="2">Uncharacterized protein</fullName>
    </submittedName>
</protein>
<dbReference type="RefSeq" id="WP_133327233.1">
    <property type="nucleotide sequence ID" value="NZ_SMYL01000003.1"/>
</dbReference>
<accession>A0A4R5W201</accession>
<dbReference type="Proteomes" id="UP000294829">
    <property type="component" value="Unassembled WGS sequence"/>
</dbReference>
<dbReference type="EMBL" id="SMYL01000003">
    <property type="protein sequence ID" value="TDK66395.1"/>
    <property type="molecule type" value="Genomic_DNA"/>
</dbReference>
<feature type="signal peptide" evidence="1">
    <location>
        <begin position="1"/>
        <end position="28"/>
    </location>
</feature>